<evidence type="ECO:0000256" key="2">
    <source>
        <dbReference type="ARBA" id="ARBA00006175"/>
    </source>
</evidence>
<keyword evidence="3 7" id="KW-0813">Transport</keyword>
<keyword evidence="5 8" id="KW-1133">Transmembrane helix</keyword>
<dbReference type="PANTHER" id="PTHR43829">
    <property type="entry name" value="AQUAPORIN OR AQUAGLYCEROPORIN RELATED"/>
    <property type="match status" value="1"/>
</dbReference>
<evidence type="ECO:0000256" key="4">
    <source>
        <dbReference type="ARBA" id="ARBA00022692"/>
    </source>
</evidence>
<evidence type="ECO:0000256" key="3">
    <source>
        <dbReference type="ARBA" id="ARBA00022448"/>
    </source>
</evidence>
<comment type="subcellular location">
    <subcellularLocation>
        <location evidence="1">Membrane</location>
        <topology evidence="1">Multi-pass membrane protein</topology>
    </subcellularLocation>
</comment>
<protein>
    <submittedName>
        <fullName evidence="9">MIP family channel protein</fullName>
    </submittedName>
</protein>
<evidence type="ECO:0000313" key="9">
    <source>
        <dbReference type="EMBL" id="MVX59319.1"/>
    </source>
</evidence>
<accession>A0A7X3KCK0</accession>
<dbReference type="OrthoDB" id="9807293at2"/>
<evidence type="ECO:0000256" key="5">
    <source>
        <dbReference type="ARBA" id="ARBA00022989"/>
    </source>
</evidence>
<keyword evidence="6 8" id="KW-0472">Membrane</keyword>
<dbReference type="PROSITE" id="PS00221">
    <property type="entry name" value="MIP"/>
    <property type="match status" value="1"/>
</dbReference>
<organism evidence="9 10">
    <name type="scientific">Streptococcus danieliae</name>
    <dbReference type="NCBI Taxonomy" id="747656"/>
    <lineage>
        <taxon>Bacteria</taxon>
        <taxon>Bacillati</taxon>
        <taxon>Bacillota</taxon>
        <taxon>Bacilli</taxon>
        <taxon>Lactobacillales</taxon>
        <taxon>Streptococcaceae</taxon>
        <taxon>Streptococcus</taxon>
    </lineage>
</organism>
<dbReference type="InterPro" id="IPR023271">
    <property type="entry name" value="Aquaporin-like"/>
</dbReference>
<proteinExistence type="inferred from homology"/>
<dbReference type="EMBL" id="WSRS01000059">
    <property type="protein sequence ID" value="MVX59319.1"/>
    <property type="molecule type" value="Genomic_DNA"/>
</dbReference>
<evidence type="ECO:0000256" key="6">
    <source>
        <dbReference type="ARBA" id="ARBA00023136"/>
    </source>
</evidence>
<dbReference type="InterPro" id="IPR000425">
    <property type="entry name" value="MIP"/>
</dbReference>
<comment type="similarity">
    <text evidence="2 7">Belongs to the MIP/aquaporin (TC 1.A.8) family.</text>
</comment>
<feature type="transmembrane region" description="Helical" evidence="8">
    <location>
        <begin position="6"/>
        <end position="29"/>
    </location>
</feature>
<reference evidence="9 10" key="1">
    <citation type="submission" date="2019-12" db="EMBL/GenBank/DDBJ databases">
        <title>Microbes associate with the intestines of laboratory mice.</title>
        <authorList>
            <person name="Navarre W."/>
            <person name="Wong E."/>
        </authorList>
    </citation>
    <scope>NUCLEOTIDE SEQUENCE [LARGE SCALE GENOMIC DNA]</scope>
    <source>
        <strain evidence="9 10">NM51_B2-22</strain>
    </source>
</reference>
<evidence type="ECO:0000256" key="7">
    <source>
        <dbReference type="RuleBase" id="RU000477"/>
    </source>
</evidence>
<dbReference type="Proteomes" id="UP000461595">
    <property type="component" value="Unassembled WGS sequence"/>
</dbReference>
<evidence type="ECO:0000313" key="10">
    <source>
        <dbReference type="Proteomes" id="UP000461595"/>
    </source>
</evidence>
<feature type="transmembrane region" description="Helical" evidence="8">
    <location>
        <begin position="139"/>
        <end position="158"/>
    </location>
</feature>
<dbReference type="GO" id="GO:0015254">
    <property type="term" value="F:glycerol channel activity"/>
    <property type="evidence" value="ECO:0007669"/>
    <property type="project" value="TreeGrafter"/>
</dbReference>
<dbReference type="RefSeq" id="WP_160333099.1">
    <property type="nucleotide sequence ID" value="NZ_WSRS01000059.1"/>
</dbReference>
<dbReference type="PRINTS" id="PR00783">
    <property type="entry name" value="MINTRINSICP"/>
</dbReference>
<dbReference type="Gene3D" id="1.20.1080.10">
    <property type="entry name" value="Glycerol uptake facilitator protein"/>
    <property type="match status" value="1"/>
</dbReference>
<feature type="transmembrane region" description="Helical" evidence="8">
    <location>
        <begin position="36"/>
        <end position="60"/>
    </location>
</feature>
<evidence type="ECO:0000256" key="1">
    <source>
        <dbReference type="ARBA" id="ARBA00004141"/>
    </source>
</evidence>
<dbReference type="SUPFAM" id="SSF81338">
    <property type="entry name" value="Aquaporin-like"/>
    <property type="match status" value="1"/>
</dbReference>
<comment type="caution">
    <text evidence="9">The sequence shown here is derived from an EMBL/GenBank/DDBJ whole genome shotgun (WGS) entry which is preliminary data.</text>
</comment>
<name>A0A7X3KCK0_9STRE</name>
<feature type="transmembrane region" description="Helical" evidence="8">
    <location>
        <begin position="164"/>
        <end position="185"/>
    </location>
</feature>
<dbReference type="AlphaFoldDB" id="A0A7X3KCK0"/>
<dbReference type="NCBIfam" id="TIGR00861">
    <property type="entry name" value="MIP"/>
    <property type="match status" value="1"/>
</dbReference>
<dbReference type="InterPro" id="IPR022357">
    <property type="entry name" value="MIP_CS"/>
</dbReference>
<feature type="transmembrane region" description="Helical" evidence="8">
    <location>
        <begin position="80"/>
        <end position="105"/>
    </location>
</feature>
<gene>
    <name evidence="9" type="ORF">E5983_06680</name>
</gene>
<dbReference type="InterPro" id="IPR050363">
    <property type="entry name" value="MIP/Aquaporin"/>
</dbReference>
<feature type="transmembrane region" description="Helical" evidence="8">
    <location>
        <begin position="212"/>
        <end position="233"/>
    </location>
</feature>
<dbReference type="Pfam" id="PF00230">
    <property type="entry name" value="MIP"/>
    <property type="match status" value="1"/>
</dbReference>
<keyword evidence="4 7" id="KW-0812">Transmembrane</keyword>
<dbReference type="PANTHER" id="PTHR43829:SF9">
    <property type="entry name" value="AQUAPORIN-9"/>
    <property type="match status" value="1"/>
</dbReference>
<dbReference type="GO" id="GO:0005886">
    <property type="term" value="C:plasma membrane"/>
    <property type="evidence" value="ECO:0007669"/>
    <property type="project" value="TreeGrafter"/>
</dbReference>
<evidence type="ECO:0000256" key="8">
    <source>
        <dbReference type="SAM" id="Phobius"/>
    </source>
</evidence>
<sequence>MSNEFLGEFLGTALLILLGNGVVAGVVLPKTKNHNAGWIVITAGWGLAVAIAAFAVGSLSPAHLNPAVSLAMAMSGSLPWASFASYVLAQFLGAMFGQILVWLMYKPHYDIAENPADILGTFSTGPALRDNVSNLVSEILGTFVLVLTLLAMGTANIAAGVSTLAVSALIIGIGLSLGGTTGYAINPARDLGPRLMHSILPIAHKGDGDWSYAWIPVVGPLLGAALAVLVYGLY</sequence>